<feature type="compositionally biased region" description="Basic and acidic residues" evidence="1">
    <location>
        <begin position="31"/>
        <end position="43"/>
    </location>
</feature>
<evidence type="ECO:0000313" key="3">
    <source>
        <dbReference type="Proteomes" id="UP000218606"/>
    </source>
</evidence>
<dbReference type="Proteomes" id="UP000218606">
    <property type="component" value="Chromosome"/>
</dbReference>
<sequence>MIYIPYVKKTRSCCSHNAAPRRSVASSFAEPIRKGKTDRRPDRSQPTGIGTRDAVAPQTGLILDSTRKVIRPKGGKGW</sequence>
<evidence type="ECO:0000313" key="2">
    <source>
        <dbReference type="EMBL" id="ATG44646.1"/>
    </source>
</evidence>
<protein>
    <submittedName>
        <fullName evidence="2">Uncharacterized protein</fullName>
    </submittedName>
</protein>
<name>A0AAN1GT42_9RHOB</name>
<reference evidence="2 3" key="1">
    <citation type="journal article" date="2017" name="Front. Microbiol.">
        <title>Phaeobacter piscinae sp. nov., a species of the Roseobacter group and potential aquaculture probiont.</title>
        <authorList>
            <person name="Sonnenschein E.C."/>
            <person name="Phippen C.B.W."/>
            <person name="Nielsen K.F."/>
            <person name="Mateiu R.V."/>
            <person name="Melchiorsen J."/>
            <person name="Gram L."/>
            <person name="Overmann J."/>
            <person name="Freese H.M."/>
        </authorList>
    </citation>
    <scope>NUCLEOTIDE SEQUENCE [LARGE SCALE GENOMIC DNA]</scope>
    <source>
        <strain evidence="2 3">P13</strain>
    </source>
</reference>
<evidence type="ECO:0000256" key="1">
    <source>
        <dbReference type="SAM" id="MobiDB-lite"/>
    </source>
</evidence>
<feature type="region of interest" description="Disordered" evidence="1">
    <location>
        <begin position="22"/>
        <end position="54"/>
    </location>
</feature>
<organism evidence="2 3">
    <name type="scientific">Phaeobacter piscinae</name>
    <dbReference type="NCBI Taxonomy" id="1580596"/>
    <lineage>
        <taxon>Bacteria</taxon>
        <taxon>Pseudomonadati</taxon>
        <taxon>Pseudomonadota</taxon>
        <taxon>Alphaproteobacteria</taxon>
        <taxon>Rhodobacterales</taxon>
        <taxon>Roseobacteraceae</taxon>
        <taxon>Phaeobacter</taxon>
    </lineage>
</organism>
<accession>A0AAN1GT42</accession>
<proteinExistence type="predicted"/>
<dbReference type="EMBL" id="CP010767">
    <property type="protein sequence ID" value="ATG44646.1"/>
    <property type="molecule type" value="Genomic_DNA"/>
</dbReference>
<gene>
    <name evidence="2" type="ORF">PhaeoP13_02739</name>
</gene>
<dbReference type="AlphaFoldDB" id="A0AAN1GT42"/>